<keyword evidence="3 5" id="KW-1133">Transmembrane helix</keyword>
<evidence type="ECO:0000256" key="1">
    <source>
        <dbReference type="ARBA" id="ARBA00004370"/>
    </source>
</evidence>
<evidence type="ECO:0000256" key="2">
    <source>
        <dbReference type="ARBA" id="ARBA00022692"/>
    </source>
</evidence>
<dbReference type="Gene3D" id="3.40.50.2300">
    <property type="match status" value="2"/>
</dbReference>
<evidence type="ECO:0000256" key="3">
    <source>
        <dbReference type="ARBA" id="ARBA00022989"/>
    </source>
</evidence>
<keyword evidence="4 5" id="KW-0472">Membrane</keyword>
<reference evidence="7 8" key="1">
    <citation type="journal article" date="2016" name="Nat. Commun.">
        <title>Extremotolerant tardigrade genome and improved radiotolerance of human cultured cells by tardigrade-unique protein.</title>
        <authorList>
            <person name="Hashimoto T."/>
            <person name="Horikawa D.D."/>
            <person name="Saito Y."/>
            <person name="Kuwahara H."/>
            <person name="Kozuka-Hata H."/>
            <person name="Shin-I T."/>
            <person name="Minakuchi Y."/>
            <person name="Ohishi K."/>
            <person name="Motoyama A."/>
            <person name="Aizu T."/>
            <person name="Enomoto A."/>
            <person name="Kondo K."/>
            <person name="Tanaka S."/>
            <person name="Hara Y."/>
            <person name="Koshikawa S."/>
            <person name="Sagara H."/>
            <person name="Miura T."/>
            <person name="Yokobori S."/>
            <person name="Miyagawa K."/>
            <person name="Suzuki Y."/>
            <person name="Kubo T."/>
            <person name="Oyama M."/>
            <person name="Kohara Y."/>
            <person name="Fujiyama A."/>
            <person name="Arakawa K."/>
            <person name="Katayama T."/>
            <person name="Toyoda A."/>
            <person name="Kunieda T."/>
        </authorList>
    </citation>
    <scope>NUCLEOTIDE SEQUENCE [LARGE SCALE GENOMIC DNA]</scope>
    <source>
        <strain evidence="7 8">YOKOZUNA-1</strain>
    </source>
</reference>
<evidence type="ECO:0000256" key="5">
    <source>
        <dbReference type="SAM" id="Phobius"/>
    </source>
</evidence>
<name>A0A1D1VIE5_RAMVA</name>
<dbReference type="OrthoDB" id="1890790at2759"/>
<dbReference type="SUPFAM" id="SSF53822">
    <property type="entry name" value="Periplasmic binding protein-like I"/>
    <property type="match status" value="1"/>
</dbReference>
<protein>
    <recommendedName>
        <fullName evidence="6">Receptor ligand binding region domain-containing protein</fullName>
    </recommendedName>
</protein>
<dbReference type="InterPro" id="IPR001828">
    <property type="entry name" value="ANF_lig-bd_rcpt"/>
</dbReference>
<keyword evidence="2 5" id="KW-0812">Transmembrane</keyword>
<accession>A0A1D1VIE5</accession>
<dbReference type="InterPro" id="IPR028082">
    <property type="entry name" value="Peripla_BP_I"/>
</dbReference>
<sequence length="294" mass="32647">MLKRIHVDLYTGLRMSFFYLSNDEDLNNAVLFDRIQKTCRVILLLMPAQTVRRFMASASKQGLNGGEYVFIAVEPFENERRYGSIDQSFSDHLGSQQTLLQLTPNCTSEKPAVDLRLMDVLKNESVVKYDAVFWPSEKPHIALSVYHSVLAVGYVLNESFHAAMNLSDGRALASVFADRDIALDGMILRTDHGNTLLVDFCVKDFNPEKGCFMPVLQYDGARGIFTAVAGRKIDWHRSLADGAPPNEPFCGFLGNNPRCQGGRVSNLISTVLGVLVALFVIGVLAGIAMHRITR</sequence>
<evidence type="ECO:0000313" key="7">
    <source>
        <dbReference type="EMBL" id="GAV01415.1"/>
    </source>
</evidence>
<comment type="subcellular location">
    <subcellularLocation>
        <location evidence="1">Membrane</location>
    </subcellularLocation>
</comment>
<gene>
    <name evidence="7" type="primary">RvY_12131</name>
    <name evidence="7" type="synonym">RvY_12131.1</name>
    <name evidence="7" type="ORF">RvY_12131-1</name>
</gene>
<organism evidence="7 8">
    <name type="scientific">Ramazzottius varieornatus</name>
    <name type="common">Water bear</name>
    <name type="synonym">Tardigrade</name>
    <dbReference type="NCBI Taxonomy" id="947166"/>
    <lineage>
        <taxon>Eukaryota</taxon>
        <taxon>Metazoa</taxon>
        <taxon>Ecdysozoa</taxon>
        <taxon>Tardigrada</taxon>
        <taxon>Eutardigrada</taxon>
        <taxon>Parachela</taxon>
        <taxon>Hypsibioidea</taxon>
        <taxon>Ramazzottiidae</taxon>
        <taxon>Ramazzottius</taxon>
    </lineage>
</organism>
<feature type="transmembrane region" description="Helical" evidence="5">
    <location>
        <begin position="267"/>
        <end position="289"/>
    </location>
</feature>
<dbReference type="AlphaFoldDB" id="A0A1D1VIE5"/>
<dbReference type="Proteomes" id="UP000186922">
    <property type="component" value="Unassembled WGS sequence"/>
</dbReference>
<proteinExistence type="predicted"/>
<evidence type="ECO:0000256" key="4">
    <source>
        <dbReference type="ARBA" id="ARBA00023136"/>
    </source>
</evidence>
<dbReference type="GO" id="GO:0016020">
    <property type="term" value="C:membrane"/>
    <property type="evidence" value="ECO:0007669"/>
    <property type="project" value="UniProtKB-SubCell"/>
</dbReference>
<dbReference type="STRING" id="947166.A0A1D1VIE5"/>
<evidence type="ECO:0000313" key="8">
    <source>
        <dbReference type="Proteomes" id="UP000186922"/>
    </source>
</evidence>
<feature type="domain" description="Receptor ligand binding region" evidence="6">
    <location>
        <begin position="31"/>
        <end position="157"/>
    </location>
</feature>
<evidence type="ECO:0000259" key="6">
    <source>
        <dbReference type="Pfam" id="PF01094"/>
    </source>
</evidence>
<dbReference type="Pfam" id="PF01094">
    <property type="entry name" value="ANF_receptor"/>
    <property type="match status" value="1"/>
</dbReference>
<dbReference type="EMBL" id="BDGG01000007">
    <property type="protein sequence ID" value="GAV01415.1"/>
    <property type="molecule type" value="Genomic_DNA"/>
</dbReference>
<keyword evidence="8" id="KW-1185">Reference proteome</keyword>
<comment type="caution">
    <text evidence="7">The sequence shown here is derived from an EMBL/GenBank/DDBJ whole genome shotgun (WGS) entry which is preliminary data.</text>
</comment>